<dbReference type="Gene3D" id="6.10.250.660">
    <property type="match status" value="3"/>
</dbReference>
<reference evidence="3" key="1">
    <citation type="journal article" date="2019" name="Int. J. Syst. Evol. Microbiol.">
        <title>The Global Catalogue of Microorganisms (GCM) 10K type strain sequencing project: providing services to taxonomists for standard genome sequencing and annotation.</title>
        <authorList>
            <consortium name="The Broad Institute Genomics Platform"/>
            <consortium name="The Broad Institute Genome Sequencing Center for Infectious Disease"/>
            <person name="Wu L."/>
            <person name="Ma J."/>
        </authorList>
    </citation>
    <scope>NUCLEOTIDE SEQUENCE [LARGE SCALE GENOMIC DNA]</scope>
    <source>
        <strain evidence="3">JCM 18298</strain>
    </source>
</reference>
<organism evidence="2 3">
    <name type="scientific">Nocardia callitridis</name>
    <dbReference type="NCBI Taxonomy" id="648753"/>
    <lineage>
        <taxon>Bacteria</taxon>
        <taxon>Bacillati</taxon>
        <taxon>Actinomycetota</taxon>
        <taxon>Actinomycetes</taxon>
        <taxon>Mycobacteriales</taxon>
        <taxon>Nocardiaceae</taxon>
        <taxon>Nocardia</taxon>
    </lineage>
</organism>
<evidence type="ECO:0000256" key="1">
    <source>
        <dbReference type="SAM" id="MobiDB-lite"/>
    </source>
</evidence>
<gene>
    <name evidence="2" type="ORF">GCM10023318_29160</name>
</gene>
<dbReference type="Proteomes" id="UP001500603">
    <property type="component" value="Unassembled WGS sequence"/>
</dbReference>
<name>A0ABP9KCC4_9NOCA</name>
<dbReference type="NCBIfam" id="TIGR03544">
    <property type="entry name" value="DivI1A_domain"/>
    <property type="match status" value="4"/>
</dbReference>
<dbReference type="InterPro" id="IPR019933">
    <property type="entry name" value="DivIVA_domain"/>
</dbReference>
<comment type="caution">
    <text evidence="2">The sequence shown here is derived from an EMBL/GenBank/DDBJ whole genome shotgun (WGS) entry which is preliminary data.</text>
</comment>
<evidence type="ECO:0000313" key="3">
    <source>
        <dbReference type="Proteomes" id="UP001500603"/>
    </source>
</evidence>
<sequence>MKPEDPHRIRFSAPSSGQRGYHADEVDAYLTVVAATMNGEGTLVADDLRRVTFDVAPADGRGYRADEVDDYLDRARVELEHRQRGTRPSPSGEGALLTHADVHQVHFGRAPLGKQGYREDDVDDLLDRIADTLAHRRPGSLTAAELRKTRLRRKRFGGYRLEEVDAFLALAKSTLGSPPARR</sequence>
<keyword evidence="3" id="KW-1185">Reference proteome</keyword>
<proteinExistence type="predicted"/>
<accession>A0ABP9KCC4</accession>
<protein>
    <recommendedName>
        <fullName evidence="4">Antigen 84</fullName>
    </recommendedName>
</protein>
<evidence type="ECO:0000313" key="2">
    <source>
        <dbReference type="EMBL" id="GAA5054311.1"/>
    </source>
</evidence>
<evidence type="ECO:0008006" key="4">
    <source>
        <dbReference type="Google" id="ProtNLM"/>
    </source>
</evidence>
<feature type="region of interest" description="Disordered" evidence="1">
    <location>
        <begin position="1"/>
        <end position="22"/>
    </location>
</feature>
<dbReference type="EMBL" id="BAABJM010000002">
    <property type="protein sequence ID" value="GAA5054311.1"/>
    <property type="molecule type" value="Genomic_DNA"/>
</dbReference>